<sequence>MRFFIDHNLSPRLIPDVAALHHDHTFSCAEDEDLAALDDIRLRLV</sequence>
<dbReference type="AlphaFoldDB" id="W7IH98"/>
<dbReference type="STRING" id="909613.UO65_5035"/>
<proteinExistence type="predicted"/>
<name>W7IH98_9PSEU</name>
<accession>W7IH98</accession>
<dbReference type="Proteomes" id="UP000019277">
    <property type="component" value="Unassembled WGS sequence"/>
</dbReference>
<gene>
    <name evidence="1" type="ORF">UO65_5035</name>
</gene>
<evidence type="ECO:0000313" key="2">
    <source>
        <dbReference type="Proteomes" id="UP000019277"/>
    </source>
</evidence>
<comment type="caution">
    <text evidence="1">The sequence shown here is derived from an EMBL/GenBank/DDBJ whole genome shotgun (WGS) entry which is preliminary data.</text>
</comment>
<accession>A0A8E2X6N5</accession>
<dbReference type="EMBL" id="AYXG01000190">
    <property type="protein sequence ID" value="EWC59668.1"/>
    <property type="molecule type" value="Genomic_DNA"/>
</dbReference>
<organism evidence="1 2">
    <name type="scientific">Actinokineospora spheciospongiae</name>
    <dbReference type="NCBI Taxonomy" id="909613"/>
    <lineage>
        <taxon>Bacteria</taxon>
        <taxon>Bacillati</taxon>
        <taxon>Actinomycetota</taxon>
        <taxon>Actinomycetes</taxon>
        <taxon>Pseudonocardiales</taxon>
        <taxon>Pseudonocardiaceae</taxon>
        <taxon>Actinokineospora</taxon>
    </lineage>
</organism>
<evidence type="ECO:0000313" key="1">
    <source>
        <dbReference type="EMBL" id="EWC59668.1"/>
    </source>
</evidence>
<reference evidence="1 2" key="1">
    <citation type="journal article" date="2014" name="Genome Announc.">
        <title>Draft Genome Sequence of the Antitrypanosomally Active Sponge-Associated Bacterium Actinokineospora sp. Strain EG49.</title>
        <authorList>
            <person name="Harjes J."/>
            <person name="Ryu T."/>
            <person name="Abdelmohsen U.R."/>
            <person name="Moitinho-Silva L."/>
            <person name="Horn H."/>
            <person name="Ravasi T."/>
            <person name="Hentschel U."/>
        </authorList>
    </citation>
    <scope>NUCLEOTIDE SEQUENCE [LARGE SCALE GENOMIC DNA]</scope>
    <source>
        <strain evidence="1 2">EG49</strain>
    </source>
</reference>
<keyword evidence="2" id="KW-1185">Reference proteome</keyword>
<protein>
    <submittedName>
        <fullName evidence="1">Uncharacterized protein</fullName>
    </submittedName>
</protein>
<dbReference type="RefSeq" id="WP_161784512.1">
    <property type="nucleotide sequence ID" value="NZ_AYXG01000190.1"/>
</dbReference>